<evidence type="ECO:0000256" key="5">
    <source>
        <dbReference type="SAM" id="MobiDB-lite"/>
    </source>
</evidence>
<feature type="compositionally biased region" description="Polar residues" evidence="5">
    <location>
        <begin position="262"/>
        <end position="271"/>
    </location>
</feature>
<organism evidence="7 8">
    <name type="scientific">Zopfia rhizophila CBS 207.26</name>
    <dbReference type="NCBI Taxonomy" id="1314779"/>
    <lineage>
        <taxon>Eukaryota</taxon>
        <taxon>Fungi</taxon>
        <taxon>Dikarya</taxon>
        <taxon>Ascomycota</taxon>
        <taxon>Pezizomycotina</taxon>
        <taxon>Dothideomycetes</taxon>
        <taxon>Dothideomycetes incertae sedis</taxon>
        <taxon>Zopfiaceae</taxon>
        <taxon>Zopfia</taxon>
    </lineage>
</organism>
<dbReference type="GO" id="GO:0051307">
    <property type="term" value="P:meiotic chromosome separation"/>
    <property type="evidence" value="ECO:0007669"/>
    <property type="project" value="TreeGrafter"/>
</dbReference>
<reference evidence="7" key="1">
    <citation type="journal article" date="2020" name="Stud. Mycol.">
        <title>101 Dothideomycetes genomes: a test case for predicting lifestyles and emergence of pathogens.</title>
        <authorList>
            <person name="Haridas S."/>
            <person name="Albert R."/>
            <person name="Binder M."/>
            <person name="Bloem J."/>
            <person name="Labutti K."/>
            <person name="Salamov A."/>
            <person name="Andreopoulos B."/>
            <person name="Baker S."/>
            <person name="Barry K."/>
            <person name="Bills G."/>
            <person name="Bluhm B."/>
            <person name="Cannon C."/>
            <person name="Castanera R."/>
            <person name="Culley D."/>
            <person name="Daum C."/>
            <person name="Ezra D."/>
            <person name="Gonzalez J."/>
            <person name="Henrissat B."/>
            <person name="Kuo A."/>
            <person name="Liang C."/>
            <person name="Lipzen A."/>
            <person name="Lutzoni F."/>
            <person name="Magnuson J."/>
            <person name="Mondo S."/>
            <person name="Nolan M."/>
            <person name="Ohm R."/>
            <person name="Pangilinan J."/>
            <person name="Park H.-J."/>
            <person name="Ramirez L."/>
            <person name="Alfaro M."/>
            <person name="Sun H."/>
            <person name="Tritt A."/>
            <person name="Yoshinaga Y."/>
            <person name="Zwiers L.-H."/>
            <person name="Turgeon B."/>
            <person name="Goodwin S."/>
            <person name="Spatafora J."/>
            <person name="Crous P."/>
            <person name="Grigoriev I."/>
        </authorList>
    </citation>
    <scope>NUCLEOTIDE SEQUENCE</scope>
    <source>
        <strain evidence="7">CBS 207.26</strain>
    </source>
</reference>
<dbReference type="GO" id="GO:0005737">
    <property type="term" value="C:cytoplasm"/>
    <property type="evidence" value="ECO:0007669"/>
    <property type="project" value="TreeGrafter"/>
</dbReference>
<evidence type="ECO:0000256" key="4">
    <source>
        <dbReference type="ARBA" id="ARBA00022829"/>
    </source>
</evidence>
<dbReference type="GO" id="GO:0006508">
    <property type="term" value="P:proteolysis"/>
    <property type="evidence" value="ECO:0007669"/>
    <property type="project" value="InterPro"/>
</dbReference>
<gene>
    <name evidence="7" type="ORF">K469DRAFT_745861</name>
</gene>
<evidence type="ECO:0000259" key="6">
    <source>
        <dbReference type="PROSITE" id="PS51700"/>
    </source>
</evidence>
<sequence>MATANTATRNDIEQIKSDLQSIATCTSVTVTALQGLLSDVPEAVAQKENTRVRNSKSISVQSNARRKATSKTTITVEVVEKDSATLTPKEKYILATDFANATLKTLADALKNPPVSQHRKPSSKPKTTGSTEDQCNITSKSRIALSRTPSCSQRPLQERSVSQVINSPKKPSSLCRSSSYSSCITTGPAPGLIATGECARVAFAYLRTSEASKMAGKDSPKLQLENGILALVGKLIAHGLDALAIKELKILKKRLDDALGNTRVNQESQPGKGNVAPKKTATPGEKENLAALLDFADIDLKSPALPIIISHQIYVLRMIAVTKRPRIIEAAWNYLKLSNPSSPANLILQYAKTPNAQVKATRQLESLAQTVLSLCPSISSSADLSPGKDNLNPPPDVVFYLQHLAFRIRQRWWALANHQGNKERELFDPFAKCLAAFSRRSAIPAVKKYRLAEALYKDIFNATDKSTSQQNDAPSVKLAAKTLSSLAQAAALTDEAVFWAKASQPPDFSKDNAARVACHLARIAALSLDAALGGKPGSNLEENIANSLDALAGSLGGSSTDLDSLFMEVNGLRRLATKGLSFDQSTDRSGGGEFTGNLKAQALRIISASVHFAARYIGTKPLEDAGAKTQIRHGERVIMVARVLKSIIDSVTVCAKQSIESDAQWTQLDALIQDCVSMLQLVQEHADKEDRSILKFYEELQFPFIKVSNTYWTAYLQLRRGDGAPASLIKAMQRSVDLLRSRSKVERQSGLLAMKLEKLGEALASVDQVDESRTAFTQSLQNLADAGVLQTAVELAAKYPIQRIFDSDGPISNLGRVMKSNHNSFIKHGISKPTDLAFFDDEDLPAADRGVLLEWQLAFYLRSLSKNRPWDPALNASVQMMSKRLLELYAPTEFPIRRKRVCVLLLQLCEEHPDLLTQSLLQLIGEAQPEVHQESTRDKNLSQYGNHLRVLLTLKLAMRETSPSMTILKECLSVWQSIVDSAHSRTTLTDQVDDLDHWIRELQGIADYLAAKGEEYMCISVLRLLVKILELENGHPSLLVISLCKLGLQLLRLGYSGKAGLAFVKAEALASSPSISTEAVLQWHLGYAEYLLKIGNSVKCANILSAAETIAVADAEFMGLGRSSATSSGRVCFNRLLADACYVYSLHALNTGCHKAALEYAKRCVALNRRAWAALENRSSSRRALQTEDRETEAEAQGKVTFDPLSSARNEKGMPVVMSITHESLNGARFWPLVPSLHRGIMLHSLAFAHRGLLQEAVFAAEQADKVASATHSNSLLLESSTHRAEYWAQSGRPDKAQAVLDSIGQSLLDKHLSMVRYYSSVARTHHSSRRFDEELAAYERLEGLLNDLTSPFFIKTTNSVPYNVETLVQQMPVVSLDGSKSKGKKTTKGTRGRKPTVKTPPTAARKAVQPKETESSSVVEECAALYSLQADVARRKALVNIAQENISKAVELLDEAQKLEKGMEHSILHLWVSFKALLSQSMKELANDFTFNTLPESTIAFPALGQTDRKLSEGSVAKHLQPQRTAPAPSAPLKSSRGKKAAKEDFVATLYQARNCIAEAHALCSRSGSNSSFQQASCALGYVTVLLSAASNGDLRGSLHPLYAAYMNELPKLYSLRLAQAAIEVEQETKSREEYLKWPVLASRDEPSLVSATQFQKDYVDILPESWAAISLALNDDHDELYVTRYQSNYSPFVLRLPMARHKSRDMDEEEFGFDDGRRDFDEIIELSDFSTRSAKDMTAKEARAQWWTEREALDSRLHELLLNIENIWLGGFKGIFSQHPRQPNLLARFRKSFENILNRHLPSRRGKGPPKKIALDPRILELFVGLGDAMNEELDLDEALMDLVYFVVDILQFNGERNAYDEIDFDAIVIETLDALRAYHGAAQTASADSKHTILILDKNLHIFPWESLPCLQSLSISRLPSLAALRERILAARSPAVAQVVQPGHYISANAGGTSILNPSGDLTHTLKTIKPRLDEMVGNWTLIINRAPSETEFENSLKERELVLYFGHGSGAQFVRSKSVRRLYPGDQTGDEKKPGCATTFLFGCSSVHLSENGIYEPSGMLASYLTAGAPAVVGMLWDVTDKDCDRFAVKAGELWGLWPESKEDREPRTAKKPKGKGKVAQLIAEVESARRATSGRKGRKVKPEEDAVDLVGSHEKERRRGVGLDEAVREARDACVLRYLNGAAAVVYGIPVYLN</sequence>
<dbReference type="EC" id="3.4.22.49" evidence="2"/>
<dbReference type="GO" id="GO:0072686">
    <property type="term" value="C:mitotic spindle"/>
    <property type="evidence" value="ECO:0007669"/>
    <property type="project" value="TreeGrafter"/>
</dbReference>
<dbReference type="PANTHER" id="PTHR12792:SF0">
    <property type="entry name" value="SEPARIN"/>
    <property type="match status" value="1"/>
</dbReference>
<feature type="region of interest" description="Disordered" evidence="5">
    <location>
        <begin position="110"/>
        <end position="172"/>
    </location>
</feature>
<feature type="domain" description="Peptidase C50" evidence="6">
    <location>
        <begin position="1953"/>
        <end position="2060"/>
    </location>
</feature>
<dbReference type="Pfam" id="PF03568">
    <property type="entry name" value="Separin_C"/>
    <property type="match status" value="1"/>
</dbReference>
<dbReference type="InterPro" id="IPR030397">
    <property type="entry name" value="SEPARIN_core_dom"/>
</dbReference>
<proteinExistence type="predicted"/>
<feature type="region of interest" description="Disordered" evidence="5">
    <location>
        <begin position="1378"/>
        <end position="1414"/>
    </location>
</feature>
<evidence type="ECO:0000256" key="3">
    <source>
        <dbReference type="ARBA" id="ARBA00022801"/>
    </source>
</evidence>
<evidence type="ECO:0000256" key="1">
    <source>
        <dbReference type="ARBA" id="ARBA00000451"/>
    </source>
</evidence>
<evidence type="ECO:0000313" key="8">
    <source>
        <dbReference type="Proteomes" id="UP000800200"/>
    </source>
</evidence>
<keyword evidence="8" id="KW-1185">Reference proteome</keyword>
<dbReference type="SUPFAM" id="SSF48452">
    <property type="entry name" value="TPR-like"/>
    <property type="match status" value="1"/>
</dbReference>
<dbReference type="InterPro" id="IPR011990">
    <property type="entry name" value="TPR-like_helical_dom_sf"/>
</dbReference>
<feature type="region of interest" description="Disordered" evidence="5">
    <location>
        <begin position="2135"/>
        <end position="2160"/>
    </location>
</feature>
<feature type="region of interest" description="Disordered" evidence="5">
    <location>
        <begin position="1513"/>
        <end position="1541"/>
    </location>
</feature>
<dbReference type="GO" id="GO:0004197">
    <property type="term" value="F:cysteine-type endopeptidase activity"/>
    <property type="evidence" value="ECO:0007669"/>
    <property type="project" value="InterPro"/>
</dbReference>
<dbReference type="Proteomes" id="UP000800200">
    <property type="component" value="Unassembled WGS sequence"/>
</dbReference>
<protein>
    <recommendedName>
        <fullName evidence="2">separase</fullName>
        <ecNumber evidence="2">3.4.22.49</ecNumber>
    </recommendedName>
</protein>
<keyword evidence="4" id="KW-0159">Chromosome partition</keyword>
<dbReference type="InterPro" id="IPR005314">
    <property type="entry name" value="Peptidase_C50"/>
</dbReference>
<dbReference type="PROSITE" id="PS51700">
    <property type="entry name" value="SEPARIN"/>
    <property type="match status" value="1"/>
</dbReference>
<accession>A0A6A6ENR9</accession>
<feature type="region of interest" description="Disordered" evidence="5">
    <location>
        <begin position="262"/>
        <end position="282"/>
    </location>
</feature>
<comment type="catalytic activity">
    <reaction evidence="1">
        <text>All bonds known to be hydrolyzed by this endopeptidase have arginine in P1 and an acidic residue in P4. P6 is often occupied by an acidic residue or by a hydroxy-amino-acid residue, the phosphorylation of which enhances cleavage.</text>
        <dbReference type="EC" id="3.4.22.49"/>
    </reaction>
</comment>
<feature type="compositionally biased region" description="Basic residues" evidence="5">
    <location>
        <begin position="1382"/>
        <end position="1397"/>
    </location>
</feature>
<dbReference type="PANTHER" id="PTHR12792">
    <property type="entry name" value="EXTRA SPINDLE POLES 1-RELATED"/>
    <property type="match status" value="1"/>
</dbReference>
<name>A0A6A6ENR9_9PEZI</name>
<dbReference type="GO" id="GO:0044732">
    <property type="term" value="C:mitotic spindle pole body"/>
    <property type="evidence" value="ECO:0007669"/>
    <property type="project" value="TreeGrafter"/>
</dbReference>
<dbReference type="EMBL" id="ML994615">
    <property type="protein sequence ID" value="KAF2192409.1"/>
    <property type="molecule type" value="Genomic_DNA"/>
</dbReference>
<dbReference type="Gene3D" id="1.25.40.10">
    <property type="entry name" value="Tetratricopeptide repeat domain"/>
    <property type="match status" value="1"/>
</dbReference>
<keyword evidence="3" id="KW-0378">Hydrolase</keyword>
<evidence type="ECO:0000256" key="2">
    <source>
        <dbReference type="ARBA" id="ARBA00012489"/>
    </source>
</evidence>
<evidence type="ECO:0000313" key="7">
    <source>
        <dbReference type="EMBL" id="KAF2192409.1"/>
    </source>
</evidence>
<dbReference type="OrthoDB" id="10255632at2759"/>
<feature type="compositionally biased region" description="Polar residues" evidence="5">
    <location>
        <begin position="124"/>
        <end position="166"/>
    </location>
</feature>
<dbReference type="GO" id="GO:0005634">
    <property type="term" value="C:nucleus"/>
    <property type="evidence" value="ECO:0007669"/>
    <property type="project" value="InterPro"/>
</dbReference>